<proteinExistence type="predicted"/>
<organism evidence="1 2">
    <name type="scientific">Racocetra persica</name>
    <dbReference type="NCBI Taxonomy" id="160502"/>
    <lineage>
        <taxon>Eukaryota</taxon>
        <taxon>Fungi</taxon>
        <taxon>Fungi incertae sedis</taxon>
        <taxon>Mucoromycota</taxon>
        <taxon>Glomeromycotina</taxon>
        <taxon>Glomeromycetes</taxon>
        <taxon>Diversisporales</taxon>
        <taxon>Gigasporaceae</taxon>
        <taxon>Racocetra</taxon>
    </lineage>
</organism>
<keyword evidence="2" id="KW-1185">Reference proteome</keyword>
<feature type="non-terminal residue" evidence="1">
    <location>
        <position position="1"/>
    </location>
</feature>
<dbReference type="Proteomes" id="UP000789920">
    <property type="component" value="Unassembled WGS sequence"/>
</dbReference>
<evidence type="ECO:0000313" key="1">
    <source>
        <dbReference type="EMBL" id="CAG8794260.1"/>
    </source>
</evidence>
<protein>
    <submittedName>
        <fullName evidence="1">13487_t:CDS:1</fullName>
    </submittedName>
</protein>
<name>A0ACA9RIH6_9GLOM</name>
<comment type="caution">
    <text evidence="1">The sequence shown here is derived from an EMBL/GenBank/DDBJ whole genome shotgun (WGS) entry which is preliminary data.</text>
</comment>
<accession>A0ACA9RIH6</accession>
<reference evidence="1" key="1">
    <citation type="submission" date="2021-06" db="EMBL/GenBank/DDBJ databases">
        <authorList>
            <person name="Kallberg Y."/>
            <person name="Tangrot J."/>
            <person name="Rosling A."/>
        </authorList>
    </citation>
    <scope>NUCLEOTIDE SEQUENCE</scope>
    <source>
        <strain evidence="1">MA461A</strain>
    </source>
</reference>
<dbReference type="EMBL" id="CAJVQC010054514">
    <property type="protein sequence ID" value="CAG8794260.1"/>
    <property type="molecule type" value="Genomic_DNA"/>
</dbReference>
<gene>
    <name evidence="1" type="ORF">RPERSI_LOCUS19724</name>
</gene>
<sequence>QKNPKLSEKKECHLLIEEQFEKKAKNANEDSLELFQTIYLEFETVKHCSDEEIE</sequence>
<feature type="non-terminal residue" evidence="1">
    <location>
        <position position="54"/>
    </location>
</feature>
<evidence type="ECO:0000313" key="2">
    <source>
        <dbReference type="Proteomes" id="UP000789920"/>
    </source>
</evidence>